<dbReference type="HOGENOM" id="CLU_2184130_0_0_1"/>
<sequence length="109" mass="11829">MEAFCGVCFSRGLPVAEPCVAHFARCTRPFASAAVVVPMPTRLDEKDGNFHSGRHIGRLARLAPSIGPIPWAEPRWISPAGPHRLLLILIGGGRSRSRRSTATNTASWQ</sequence>
<dbReference type="AlphaFoldDB" id="J3PHF0"/>
<dbReference type="EMBL" id="GL385404">
    <property type="protein sequence ID" value="EJT69310.1"/>
    <property type="molecule type" value="Genomic_DNA"/>
</dbReference>
<reference evidence="2" key="4">
    <citation type="journal article" date="2015" name="G3 (Bethesda)">
        <title>Genome sequences of three phytopathogenic species of the Magnaporthaceae family of fungi.</title>
        <authorList>
            <person name="Okagaki L.H."/>
            <person name="Nunes C.C."/>
            <person name="Sailsbery J."/>
            <person name="Clay B."/>
            <person name="Brown D."/>
            <person name="John T."/>
            <person name="Oh Y."/>
            <person name="Young N."/>
            <person name="Fitzgerald M."/>
            <person name="Haas B.J."/>
            <person name="Zeng Q."/>
            <person name="Young S."/>
            <person name="Adiconis X."/>
            <person name="Fan L."/>
            <person name="Levin J.Z."/>
            <person name="Mitchell T.K."/>
            <person name="Okubara P.A."/>
            <person name="Farman M.L."/>
            <person name="Kohn L.M."/>
            <person name="Birren B."/>
            <person name="Ma L.-J."/>
            <person name="Dean R.A."/>
        </authorList>
    </citation>
    <scope>NUCLEOTIDE SEQUENCE</scope>
    <source>
        <strain evidence="2">R3-111a-1</strain>
    </source>
</reference>
<dbReference type="EnsemblFungi" id="EJT69310">
    <property type="protein sequence ID" value="EJT69310"/>
    <property type="gene ID" value="GGTG_12929"/>
</dbReference>
<evidence type="ECO:0000313" key="1">
    <source>
        <dbReference type="EMBL" id="EJT69310.1"/>
    </source>
</evidence>
<reference evidence="2" key="5">
    <citation type="submission" date="2018-04" db="UniProtKB">
        <authorList>
            <consortium name="EnsemblFungi"/>
        </authorList>
    </citation>
    <scope>IDENTIFICATION</scope>
    <source>
        <strain evidence="2">R3-111a-1</strain>
    </source>
</reference>
<evidence type="ECO:0000313" key="3">
    <source>
        <dbReference type="Proteomes" id="UP000006039"/>
    </source>
</evidence>
<gene>
    <name evidence="2" type="primary">20353387</name>
    <name evidence="1" type="ORF">GGTG_12929</name>
</gene>
<evidence type="ECO:0000313" key="2">
    <source>
        <dbReference type="EnsemblFungi" id="EJT69310"/>
    </source>
</evidence>
<reference evidence="1" key="3">
    <citation type="submission" date="2010-09" db="EMBL/GenBank/DDBJ databases">
        <title>Annotation of Gaeumannomyces graminis var. tritici R3-111a-1.</title>
        <authorList>
            <consortium name="The Broad Institute Genome Sequencing Platform"/>
            <person name="Ma L.-J."/>
            <person name="Dead R."/>
            <person name="Young S.K."/>
            <person name="Zeng Q."/>
            <person name="Gargeya S."/>
            <person name="Fitzgerald M."/>
            <person name="Haas B."/>
            <person name="Abouelleil A."/>
            <person name="Alvarado L."/>
            <person name="Arachchi H.M."/>
            <person name="Berlin A."/>
            <person name="Brown A."/>
            <person name="Chapman S.B."/>
            <person name="Chen Z."/>
            <person name="Dunbar C."/>
            <person name="Freedman E."/>
            <person name="Gearin G."/>
            <person name="Gellesch M."/>
            <person name="Goldberg J."/>
            <person name="Griggs A."/>
            <person name="Gujja S."/>
            <person name="Heiman D."/>
            <person name="Howarth C."/>
            <person name="Larson L."/>
            <person name="Lui A."/>
            <person name="MacDonald P.J.P."/>
            <person name="Mehta T."/>
            <person name="Montmayeur A."/>
            <person name="Murphy C."/>
            <person name="Neiman D."/>
            <person name="Pearson M."/>
            <person name="Priest M."/>
            <person name="Roberts A."/>
            <person name="Saif S."/>
            <person name="Shea T."/>
            <person name="Shenoy N."/>
            <person name="Sisk P."/>
            <person name="Stolte C."/>
            <person name="Sykes S."/>
            <person name="Yandava C."/>
            <person name="Wortman J."/>
            <person name="Nusbaum C."/>
            <person name="Birren B."/>
        </authorList>
    </citation>
    <scope>NUCLEOTIDE SEQUENCE</scope>
    <source>
        <strain evidence="1">R3-111a-1</strain>
    </source>
</reference>
<protein>
    <submittedName>
        <fullName evidence="1 2">Uncharacterized protein</fullName>
    </submittedName>
</protein>
<dbReference type="RefSeq" id="XP_009229095.1">
    <property type="nucleotide sequence ID" value="XM_009230831.1"/>
</dbReference>
<dbReference type="Proteomes" id="UP000006039">
    <property type="component" value="Unassembled WGS sequence"/>
</dbReference>
<reference evidence="1" key="2">
    <citation type="submission" date="2010-07" db="EMBL/GenBank/DDBJ databases">
        <authorList>
            <consortium name="The Broad Institute Genome Sequencing Platform"/>
            <consortium name="Broad Institute Genome Sequencing Center for Infectious Disease"/>
            <person name="Ma L.-J."/>
            <person name="Dead R."/>
            <person name="Young S."/>
            <person name="Zeng Q."/>
            <person name="Koehrsen M."/>
            <person name="Alvarado L."/>
            <person name="Berlin A."/>
            <person name="Chapman S.B."/>
            <person name="Chen Z."/>
            <person name="Freedman E."/>
            <person name="Gellesch M."/>
            <person name="Goldberg J."/>
            <person name="Griggs A."/>
            <person name="Gujja S."/>
            <person name="Heilman E.R."/>
            <person name="Heiman D."/>
            <person name="Hepburn T."/>
            <person name="Howarth C."/>
            <person name="Jen D."/>
            <person name="Larson L."/>
            <person name="Mehta T."/>
            <person name="Neiman D."/>
            <person name="Pearson M."/>
            <person name="Roberts A."/>
            <person name="Saif S."/>
            <person name="Shea T."/>
            <person name="Shenoy N."/>
            <person name="Sisk P."/>
            <person name="Stolte C."/>
            <person name="Sykes S."/>
            <person name="Walk T."/>
            <person name="White J."/>
            <person name="Yandava C."/>
            <person name="Haas B."/>
            <person name="Nusbaum C."/>
            <person name="Birren B."/>
        </authorList>
    </citation>
    <scope>NUCLEOTIDE SEQUENCE</scope>
    <source>
        <strain evidence="1">R3-111a-1</strain>
    </source>
</reference>
<name>J3PHF0_GAET3</name>
<organism evidence="1">
    <name type="scientific">Gaeumannomyces tritici (strain R3-111a-1)</name>
    <name type="common">Wheat and barley take-all root rot fungus</name>
    <name type="synonym">Gaeumannomyces graminis var. tritici</name>
    <dbReference type="NCBI Taxonomy" id="644352"/>
    <lineage>
        <taxon>Eukaryota</taxon>
        <taxon>Fungi</taxon>
        <taxon>Dikarya</taxon>
        <taxon>Ascomycota</taxon>
        <taxon>Pezizomycotina</taxon>
        <taxon>Sordariomycetes</taxon>
        <taxon>Sordariomycetidae</taxon>
        <taxon>Magnaporthales</taxon>
        <taxon>Magnaporthaceae</taxon>
        <taxon>Gaeumannomyces</taxon>
    </lineage>
</organism>
<dbReference type="GeneID" id="20353387"/>
<proteinExistence type="predicted"/>
<keyword evidence="3" id="KW-1185">Reference proteome</keyword>
<reference evidence="3" key="1">
    <citation type="submission" date="2010-07" db="EMBL/GenBank/DDBJ databases">
        <title>The genome sequence of Gaeumannomyces graminis var. tritici strain R3-111a-1.</title>
        <authorList>
            <consortium name="The Broad Institute Genome Sequencing Platform"/>
            <person name="Ma L.-J."/>
            <person name="Dead R."/>
            <person name="Young S."/>
            <person name="Zeng Q."/>
            <person name="Koehrsen M."/>
            <person name="Alvarado L."/>
            <person name="Berlin A."/>
            <person name="Chapman S.B."/>
            <person name="Chen Z."/>
            <person name="Freedman E."/>
            <person name="Gellesch M."/>
            <person name="Goldberg J."/>
            <person name="Griggs A."/>
            <person name="Gujja S."/>
            <person name="Heilman E.R."/>
            <person name="Heiman D."/>
            <person name="Hepburn T."/>
            <person name="Howarth C."/>
            <person name="Jen D."/>
            <person name="Larson L."/>
            <person name="Mehta T."/>
            <person name="Neiman D."/>
            <person name="Pearson M."/>
            <person name="Roberts A."/>
            <person name="Saif S."/>
            <person name="Shea T."/>
            <person name="Shenoy N."/>
            <person name="Sisk P."/>
            <person name="Stolte C."/>
            <person name="Sykes S."/>
            <person name="Walk T."/>
            <person name="White J."/>
            <person name="Yandava C."/>
            <person name="Haas B."/>
            <person name="Nusbaum C."/>
            <person name="Birren B."/>
        </authorList>
    </citation>
    <scope>NUCLEOTIDE SEQUENCE [LARGE SCALE GENOMIC DNA]</scope>
    <source>
        <strain evidence="3">R3-111a-1</strain>
    </source>
</reference>
<dbReference type="VEuPathDB" id="FungiDB:GGTG_12929"/>
<accession>J3PHF0</accession>